<reference evidence="1 2" key="1">
    <citation type="submission" date="2015-11" db="EMBL/GenBank/DDBJ databases">
        <title>Expanding the genomic diversity of Burkholderia species for the development of highly accurate diagnostics.</title>
        <authorList>
            <person name="Sahl J."/>
            <person name="Keim P."/>
            <person name="Wagner D."/>
        </authorList>
    </citation>
    <scope>NUCLEOTIDE SEQUENCE [LARGE SCALE GENOMIC DNA]</scope>
    <source>
        <strain evidence="1 2">MSMB1301WGS</strain>
    </source>
</reference>
<evidence type="ECO:0000313" key="1">
    <source>
        <dbReference type="EMBL" id="KVV36830.1"/>
    </source>
</evidence>
<dbReference type="Proteomes" id="UP000062317">
    <property type="component" value="Unassembled WGS sequence"/>
</dbReference>
<name>A0A119ALP9_9BURK</name>
<accession>A0A119ALP9</accession>
<proteinExistence type="predicted"/>
<gene>
    <name evidence="1" type="ORF">WT27_19935</name>
</gene>
<evidence type="ECO:0000313" key="2">
    <source>
        <dbReference type="Proteomes" id="UP000062317"/>
    </source>
</evidence>
<dbReference type="EMBL" id="LPEQ01000143">
    <property type="protein sequence ID" value="KVV36830.1"/>
    <property type="molecule type" value="Genomic_DNA"/>
</dbReference>
<comment type="caution">
    <text evidence="1">The sequence shown here is derived from an EMBL/GenBank/DDBJ whole genome shotgun (WGS) entry which is preliminary data.</text>
</comment>
<sequence length="94" mass="9964">MAVLVATGQQQHERATVPAEVHAIAGTDMDAQFHHTFADGLAIAEISGLYTTQALASPRLDDLVAHGVQPFGERLATVVAPIAKEFEPGERCSL</sequence>
<protein>
    <submittedName>
        <fullName evidence="1">Uncharacterized protein</fullName>
    </submittedName>
</protein>
<organism evidence="1 2">
    <name type="scientific">Burkholderia territorii</name>
    <dbReference type="NCBI Taxonomy" id="1503055"/>
    <lineage>
        <taxon>Bacteria</taxon>
        <taxon>Pseudomonadati</taxon>
        <taxon>Pseudomonadota</taxon>
        <taxon>Betaproteobacteria</taxon>
        <taxon>Burkholderiales</taxon>
        <taxon>Burkholderiaceae</taxon>
        <taxon>Burkholderia</taxon>
        <taxon>Burkholderia cepacia complex</taxon>
    </lineage>
</organism>
<dbReference type="AlphaFoldDB" id="A0A119ALP9"/>
<keyword evidence="2" id="KW-1185">Reference proteome</keyword>